<dbReference type="PROSITE" id="PS51296">
    <property type="entry name" value="RIESKE"/>
    <property type="match status" value="1"/>
</dbReference>
<sequence>MPEPTLPPGPSGPPEPAHTPPPGADAAEPALPLCRSDQLLERGRAFVWDVLLYRQPARAFALRIDGRLVAYINRCVHVPTELDWQPGEFLDADRRFILCSIHGAAYAPEDGRCVGGPCGRGKLMPVAVSEHEGMASWYPSRDIRPVDAAPTAAPPAAAPQP</sequence>
<evidence type="ECO:0000256" key="4">
    <source>
        <dbReference type="ARBA" id="ARBA00023014"/>
    </source>
</evidence>
<proteinExistence type="predicted"/>
<feature type="region of interest" description="Disordered" evidence="5">
    <location>
        <begin position="1"/>
        <end position="28"/>
    </location>
</feature>
<keyword evidence="8" id="KW-1185">Reference proteome</keyword>
<keyword evidence="4" id="KW-0411">Iron-sulfur</keyword>
<organism evidence="7 8">
    <name type="scientific">Pseudaquabacterium inlustre</name>
    <dbReference type="NCBI Taxonomy" id="2984192"/>
    <lineage>
        <taxon>Bacteria</taxon>
        <taxon>Pseudomonadati</taxon>
        <taxon>Pseudomonadota</taxon>
        <taxon>Betaproteobacteria</taxon>
        <taxon>Burkholderiales</taxon>
        <taxon>Sphaerotilaceae</taxon>
        <taxon>Pseudaquabacterium</taxon>
    </lineage>
</organism>
<evidence type="ECO:0000259" key="6">
    <source>
        <dbReference type="PROSITE" id="PS51296"/>
    </source>
</evidence>
<evidence type="ECO:0000256" key="5">
    <source>
        <dbReference type="SAM" id="MobiDB-lite"/>
    </source>
</evidence>
<dbReference type="Gene3D" id="2.102.10.10">
    <property type="entry name" value="Rieske [2Fe-2S] iron-sulphur domain"/>
    <property type="match status" value="1"/>
</dbReference>
<dbReference type="RefSeq" id="WP_341409604.1">
    <property type="nucleotide sequence ID" value="NZ_JBBUTH010000003.1"/>
</dbReference>
<accession>A0ABU9CDH8</accession>
<dbReference type="InterPro" id="IPR017941">
    <property type="entry name" value="Rieske_2Fe-2S"/>
</dbReference>
<dbReference type="Proteomes" id="UP001365405">
    <property type="component" value="Unassembled WGS sequence"/>
</dbReference>
<protein>
    <submittedName>
        <fullName evidence="7">Rieske 2Fe-2S domain-containing protein</fullName>
    </submittedName>
</protein>
<evidence type="ECO:0000256" key="2">
    <source>
        <dbReference type="ARBA" id="ARBA00022723"/>
    </source>
</evidence>
<dbReference type="Pfam" id="PF00355">
    <property type="entry name" value="Rieske"/>
    <property type="match status" value="1"/>
</dbReference>
<dbReference type="PANTHER" id="PTHR40261:SF1">
    <property type="entry name" value="RIESKE DOMAIN-CONTAINING PROTEIN"/>
    <property type="match status" value="1"/>
</dbReference>
<name>A0ABU9CDH8_9BURK</name>
<gene>
    <name evidence="7" type="ORF">AACH10_06770</name>
</gene>
<evidence type="ECO:0000256" key="1">
    <source>
        <dbReference type="ARBA" id="ARBA00022714"/>
    </source>
</evidence>
<evidence type="ECO:0000313" key="8">
    <source>
        <dbReference type="Proteomes" id="UP001365405"/>
    </source>
</evidence>
<dbReference type="InterPro" id="IPR036922">
    <property type="entry name" value="Rieske_2Fe-2S_sf"/>
</dbReference>
<evidence type="ECO:0000256" key="3">
    <source>
        <dbReference type="ARBA" id="ARBA00023004"/>
    </source>
</evidence>
<keyword evidence="2" id="KW-0479">Metal-binding</keyword>
<dbReference type="PANTHER" id="PTHR40261">
    <property type="match status" value="1"/>
</dbReference>
<dbReference type="SUPFAM" id="SSF50022">
    <property type="entry name" value="ISP domain"/>
    <property type="match status" value="1"/>
</dbReference>
<reference evidence="7 8" key="1">
    <citation type="submission" date="2024-04" db="EMBL/GenBank/DDBJ databases">
        <title>Novel species of the genus Ideonella isolated from streams.</title>
        <authorList>
            <person name="Lu H."/>
        </authorList>
    </citation>
    <scope>NUCLEOTIDE SEQUENCE [LARGE SCALE GENOMIC DNA]</scope>
    <source>
        <strain evidence="7 8">DXS22W</strain>
    </source>
</reference>
<comment type="caution">
    <text evidence="7">The sequence shown here is derived from an EMBL/GenBank/DDBJ whole genome shotgun (WGS) entry which is preliminary data.</text>
</comment>
<evidence type="ECO:0000313" key="7">
    <source>
        <dbReference type="EMBL" id="MEK8049934.1"/>
    </source>
</evidence>
<keyword evidence="1" id="KW-0001">2Fe-2S</keyword>
<dbReference type="EMBL" id="JBBUTH010000003">
    <property type="protein sequence ID" value="MEK8049934.1"/>
    <property type="molecule type" value="Genomic_DNA"/>
</dbReference>
<feature type="compositionally biased region" description="Pro residues" evidence="5">
    <location>
        <begin position="1"/>
        <end position="23"/>
    </location>
</feature>
<feature type="domain" description="Rieske" evidence="6">
    <location>
        <begin position="63"/>
        <end position="137"/>
    </location>
</feature>
<keyword evidence="3" id="KW-0408">Iron</keyword>